<dbReference type="InterPro" id="IPR013786">
    <property type="entry name" value="AcylCoA_DH/ox_N"/>
</dbReference>
<evidence type="ECO:0000256" key="6">
    <source>
        <dbReference type="RuleBase" id="RU362125"/>
    </source>
</evidence>
<evidence type="ECO:0000256" key="1">
    <source>
        <dbReference type="ARBA" id="ARBA00001974"/>
    </source>
</evidence>
<dbReference type="InterPro" id="IPR037069">
    <property type="entry name" value="AcylCoA_DH/ox_N_sf"/>
</dbReference>
<evidence type="ECO:0000313" key="10">
    <source>
        <dbReference type="EMBL" id="OJJ82209.1"/>
    </source>
</evidence>
<feature type="domain" description="Acyl-CoA dehydrogenase/oxidase C-terminal" evidence="7">
    <location>
        <begin position="265"/>
        <end position="417"/>
    </location>
</feature>
<dbReference type="Gene3D" id="1.10.540.10">
    <property type="entry name" value="Acyl-CoA dehydrogenase/oxidase, N-terminal domain"/>
    <property type="match status" value="1"/>
</dbReference>
<evidence type="ECO:0000259" key="9">
    <source>
        <dbReference type="Pfam" id="PF02771"/>
    </source>
</evidence>
<feature type="domain" description="Acyl-CoA dehydrogenase/oxidase N-terminal" evidence="9">
    <location>
        <begin position="27"/>
        <end position="150"/>
    </location>
</feature>
<dbReference type="Gene3D" id="1.20.140.10">
    <property type="entry name" value="Butyryl-CoA Dehydrogenase, subunit A, domain 3"/>
    <property type="match status" value="1"/>
</dbReference>
<keyword evidence="5 6" id="KW-0560">Oxidoreductase</keyword>
<dbReference type="InterPro" id="IPR036250">
    <property type="entry name" value="AcylCo_DH-like_C"/>
</dbReference>
<protein>
    <recommendedName>
        <fullName evidence="12">Acyl-CoA dehydrogenase</fullName>
    </recommendedName>
</protein>
<dbReference type="EMBL" id="KV878903">
    <property type="protein sequence ID" value="OJJ82209.1"/>
    <property type="molecule type" value="Genomic_DNA"/>
</dbReference>
<dbReference type="GO" id="GO:0050660">
    <property type="term" value="F:flavin adenine dinucleotide binding"/>
    <property type="evidence" value="ECO:0007669"/>
    <property type="project" value="InterPro"/>
</dbReference>
<proteinExistence type="inferred from homology"/>
<evidence type="ECO:0000259" key="7">
    <source>
        <dbReference type="Pfam" id="PF00441"/>
    </source>
</evidence>
<dbReference type="GO" id="GO:0003995">
    <property type="term" value="F:acyl-CoA dehydrogenase activity"/>
    <property type="evidence" value="ECO:0007669"/>
    <property type="project" value="TreeGrafter"/>
</dbReference>
<dbReference type="VEuPathDB" id="FungiDB:ASPGLDRAFT_27596"/>
<accession>A0A1L9VE71</accession>
<dbReference type="AlphaFoldDB" id="A0A1L9VE71"/>
<comment type="similarity">
    <text evidence="2 6">Belongs to the acyl-CoA dehydrogenase family.</text>
</comment>
<evidence type="ECO:0000313" key="11">
    <source>
        <dbReference type="Proteomes" id="UP000184300"/>
    </source>
</evidence>
<dbReference type="GO" id="GO:0005737">
    <property type="term" value="C:cytoplasm"/>
    <property type="evidence" value="ECO:0007669"/>
    <property type="project" value="TreeGrafter"/>
</dbReference>
<dbReference type="InterPro" id="IPR046373">
    <property type="entry name" value="Acyl-CoA_Oxase/DH_mid-dom_sf"/>
</dbReference>
<dbReference type="Gene3D" id="2.40.110.10">
    <property type="entry name" value="Butyryl-CoA Dehydrogenase, subunit A, domain 2"/>
    <property type="match status" value="1"/>
</dbReference>
<dbReference type="InterPro" id="IPR050741">
    <property type="entry name" value="Acyl-CoA_dehydrogenase"/>
</dbReference>
<keyword evidence="3 6" id="KW-0285">Flavoprotein</keyword>
<dbReference type="PANTHER" id="PTHR48083">
    <property type="entry name" value="MEDIUM-CHAIN SPECIFIC ACYL-COA DEHYDROGENASE, MITOCHONDRIAL-RELATED"/>
    <property type="match status" value="1"/>
</dbReference>
<name>A0A1L9VE71_ASPGL</name>
<gene>
    <name evidence="10" type="ORF">ASPGLDRAFT_27596</name>
</gene>
<dbReference type="InterPro" id="IPR006091">
    <property type="entry name" value="Acyl-CoA_Oxase/DH_mid-dom"/>
</dbReference>
<dbReference type="GO" id="GO:0033539">
    <property type="term" value="P:fatty acid beta-oxidation using acyl-CoA dehydrogenase"/>
    <property type="evidence" value="ECO:0007669"/>
    <property type="project" value="TreeGrafter"/>
</dbReference>
<evidence type="ECO:0000256" key="5">
    <source>
        <dbReference type="ARBA" id="ARBA00023002"/>
    </source>
</evidence>
<sequence>MQALASDIPGADPSWHHRQDHPYYKPSHHRLQRFVREYVDTEIAPNVEEWERQGDIPETAFKRHAELGFLAASAFPIPRDFVQGVTLPAGLSVDEWDEFHDAIVIDEMARCGCLGTVWGINGGASVGGPPIDRYGTESQKQKYLAPLLQGLQRHCLCVTEPAATTVGSDVAGLTMTAAKTLGGSSYMLNGEKKWITQGRWADHGLVAARTGPSGAKGISMFIVPLNTKGISRRKMENSGVSSSGSTFLEFDEVHVPSENLLGRENQGFEIIMSTFAHERLWVGITALRLSRVSYEDAYRHALKRKTFGKSLFENQVIRQKIAKMVNLLEPTQAYMEELVYRSVRMPSIEFSPLAAMLKVQAAHNLEKISRESQQIFGGLGYSRGGQGQRVEMISRDVRVLVVSGGSEEILMDMIAKQQRRLANL</sequence>
<dbReference type="SUPFAM" id="SSF47203">
    <property type="entry name" value="Acyl-CoA dehydrogenase C-terminal domain-like"/>
    <property type="match status" value="1"/>
</dbReference>
<feature type="domain" description="Acyl-CoA oxidase/dehydrogenase middle" evidence="8">
    <location>
        <begin position="155"/>
        <end position="253"/>
    </location>
</feature>
<evidence type="ECO:0000256" key="2">
    <source>
        <dbReference type="ARBA" id="ARBA00009347"/>
    </source>
</evidence>
<dbReference type="InterPro" id="IPR009100">
    <property type="entry name" value="AcylCoA_DH/oxidase_NM_dom_sf"/>
</dbReference>
<dbReference type="Pfam" id="PF02770">
    <property type="entry name" value="Acyl-CoA_dh_M"/>
    <property type="match status" value="1"/>
</dbReference>
<evidence type="ECO:0000259" key="8">
    <source>
        <dbReference type="Pfam" id="PF02770"/>
    </source>
</evidence>
<evidence type="ECO:0008006" key="12">
    <source>
        <dbReference type="Google" id="ProtNLM"/>
    </source>
</evidence>
<dbReference type="STRING" id="1160497.A0A1L9VE71"/>
<dbReference type="Pfam" id="PF02771">
    <property type="entry name" value="Acyl-CoA_dh_N"/>
    <property type="match status" value="1"/>
</dbReference>
<organism evidence="10 11">
    <name type="scientific">Aspergillus glaucus CBS 516.65</name>
    <dbReference type="NCBI Taxonomy" id="1160497"/>
    <lineage>
        <taxon>Eukaryota</taxon>
        <taxon>Fungi</taxon>
        <taxon>Dikarya</taxon>
        <taxon>Ascomycota</taxon>
        <taxon>Pezizomycotina</taxon>
        <taxon>Eurotiomycetes</taxon>
        <taxon>Eurotiomycetidae</taxon>
        <taxon>Eurotiales</taxon>
        <taxon>Aspergillaceae</taxon>
        <taxon>Aspergillus</taxon>
        <taxon>Aspergillus subgen. Aspergillus</taxon>
    </lineage>
</organism>
<dbReference type="SUPFAM" id="SSF56645">
    <property type="entry name" value="Acyl-CoA dehydrogenase NM domain-like"/>
    <property type="match status" value="1"/>
</dbReference>
<evidence type="ECO:0000256" key="3">
    <source>
        <dbReference type="ARBA" id="ARBA00022630"/>
    </source>
</evidence>
<reference evidence="11" key="1">
    <citation type="journal article" date="2017" name="Genome Biol.">
        <title>Comparative genomics reveals high biological diversity and specific adaptations in the industrially and medically important fungal genus Aspergillus.</title>
        <authorList>
            <person name="de Vries R.P."/>
            <person name="Riley R."/>
            <person name="Wiebenga A."/>
            <person name="Aguilar-Osorio G."/>
            <person name="Amillis S."/>
            <person name="Uchima C.A."/>
            <person name="Anderluh G."/>
            <person name="Asadollahi M."/>
            <person name="Askin M."/>
            <person name="Barry K."/>
            <person name="Battaglia E."/>
            <person name="Bayram O."/>
            <person name="Benocci T."/>
            <person name="Braus-Stromeyer S.A."/>
            <person name="Caldana C."/>
            <person name="Canovas D."/>
            <person name="Cerqueira G.C."/>
            <person name="Chen F."/>
            <person name="Chen W."/>
            <person name="Choi C."/>
            <person name="Clum A."/>
            <person name="Dos Santos R.A."/>
            <person name="Damasio A.R."/>
            <person name="Diallinas G."/>
            <person name="Emri T."/>
            <person name="Fekete E."/>
            <person name="Flipphi M."/>
            <person name="Freyberg S."/>
            <person name="Gallo A."/>
            <person name="Gournas C."/>
            <person name="Habgood R."/>
            <person name="Hainaut M."/>
            <person name="Harispe M.L."/>
            <person name="Henrissat B."/>
            <person name="Hilden K.S."/>
            <person name="Hope R."/>
            <person name="Hossain A."/>
            <person name="Karabika E."/>
            <person name="Karaffa L."/>
            <person name="Karanyi Z."/>
            <person name="Krasevec N."/>
            <person name="Kuo A."/>
            <person name="Kusch H."/>
            <person name="LaButti K."/>
            <person name="Lagendijk E.L."/>
            <person name="Lapidus A."/>
            <person name="Levasseur A."/>
            <person name="Lindquist E."/>
            <person name="Lipzen A."/>
            <person name="Logrieco A.F."/>
            <person name="MacCabe A."/>
            <person name="Maekelae M.R."/>
            <person name="Malavazi I."/>
            <person name="Melin P."/>
            <person name="Meyer V."/>
            <person name="Mielnichuk N."/>
            <person name="Miskei M."/>
            <person name="Molnar A.P."/>
            <person name="Mule G."/>
            <person name="Ngan C.Y."/>
            <person name="Orejas M."/>
            <person name="Orosz E."/>
            <person name="Ouedraogo J.P."/>
            <person name="Overkamp K.M."/>
            <person name="Park H.-S."/>
            <person name="Perrone G."/>
            <person name="Piumi F."/>
            <person name="Punt P.J."/>
            <person name="Ram A.F."/>
            <person name="Ramon A."/>
            <person name="Rauscher S."/>
            <person name="Record E."/>
            <person name="Riano-Pachon D.M."/>
            <person name="Robert V."/>
            <person name="Roehrig J."/>
            <person name="Ruller R."/>
            <person name="Salamov A."/>
            <person name="Salih N.S."/>
            <person name="Samson R.A."/>
            <person name="Sandor E."/>
            <person name="Sanguinetti M."/>
            <person name="Schuetze T."/>
            <person name="Sepcic K."/>
            <person name="Shelest E."/>
            <person name="Sherlock G."/>
            <person name="Sophianopoulou V."/>
            <person name="Squina F.M."/>
            <person name="Sun H."/>
            <person name="Susca A."/>
            <person name="Todd R.B."/>
            <person name="Tsang A."/>
            <person name="Unkles S.E."/>
            <person name="van de Wiele N."/>
            <person name="van Rossen-Uffink D."/>
            <person name="Oliveira J.V."/>
            <person name="Vesth T.C."/>
            <person name="Visser J."/>
            <person name="Yu J.-H."/>
            <person name="Zhou M."/>
            <person name="Andersen M.R."/>
            <person name="Archer D.B."/>
            <person name="Baker S.E."/>
            <person name="Benoit I."/>
            <person name="Brakhage A.A."/>
            <person name="Braus G.H."/>
            <person name="Fischer R."/>
            <person name="Frisvad J.C."/>
            <person name="Goldman G.H."/>
            <person name="Houbraken J."/>
            <person name="Oakley B."/>
            <person name="Pocsi I."/>
            <person name="Scazzocchio C."/>
            <person name="Seiboth B."/>
            <person name="vanKuyk P.A."/>
            <person name="Wortman J."/>
            <person name="Dyer P.S."/>
            <person name="Grigoriev I.V."/>
        </authorList>
    </citation>
    <scope>NUCLEOTIDE SEQUENCE [LARGE SCALE GENOMIC DNA]</scope>
    <source>
        <strain evidence="11">CBS 516.65</strain>
    </source>
</reference>
<dbReference type="Proteomes" id="UP000184300">
    <property type="component" value="Unassembled WGS sequence"/>
</dbReference>
<dbReference type="PANTHER" id="PTHR48083:SF17">
    <property type="entry name" value="ACYL-COA DEHYDROGENASE (AFU_ORTHOLOGUE AFUA_2G16630)-RELATED"/>
    <property type="match status" value="1"/>
</dbReference>
<dbReference type="InterPro" id="IPR009075">
    <property type="entry name" value="AcylCo_DH/oxidase_C"/>
</dbReference>
<comment type="cofactor">
    <cofactor evidence="1 6">
        <name>FAD</name>
        <dbReference type="ChEBI" id="CHEBI:57692"/>
    </cofactor>
</comment>
<keyword evidence="4 6" id="KW-0274">FAD</keyword>
<dbReference type="OrthoDB" id="10254877at2759"/>
<dbReference type="GeneID" id="34459934"/>
<evidence type="ECO:0000256" key="4">
    <source>
        <dbReference type="ARBA" id="ARBA00022827"/>
    </source>
</evidence>
<dbReference type="Pfam" id="PF00441">
    <property type="entry name" value="Acyl-CoA_dh_1"/>
    <property type="match status" value="1"/>
</dbReference>
<dbReference type="RefSeq" id="XP_022398907.1">
    <property type="nucleotide sequence ID" value="XM_022543673.1"/>
</dbReference>
<keyword evidence="11" id="KW-1185">Reference proteome</keyword>